<evidence type="ECO:0000313" key="8">
    <source>
        <dbReference type="EMBL" id="ADN29756.1"/>
    </source>
</evidence>
<feature type="signal peptide" evidence="7">
    <location>
        <begin position="1"/>
        <end position="18"/>
    </location>
</feature>
<dbReference type="GO" id="GO:0005576">
    <property type="term" value="C:extracellular region"/>
    <property type="evidence" value="ECO:0007669"/>
    <property type="project" value="UniProtKB-SubCell"/>
</dbReference>
<dbReference type="AlphaFoldDB" id="E2J738"/>
<protein>
    <submittedName>
        <fullName evidence="8">Salivary lipocalin 3</fullName>
    </submittedName>
</protein>
<dbReference type="EMBL" id="HP429256">
    <property type="protein sequence ID" value="ADN29756.1"/>
    <property type="molecule type" value="mRNA"/>
</dbReference>
<evidence type="ECO:0000256" key="3">
    <source>
        <dbReference type="ARBA" id="ARBA00022656"/>
    </source>
</evidence>
<accession>E2J738</accession>
<evidence type="ECO:0000256" key="2">
    <source>
        <dbReference type="ARBA" id="ARBA00022525"/>
    </source>
</evidence>
<evidence type="ECO:0000256" key="6">
    <source>
        <dbReference type="ARBA" id="ARBA00034121"/>
    </source>
</evidence>
<evidence type="ECO:0000256" key="4">
    <source>
        <dbReference type="ARBA" id="ARBA00022729"/>
    </source>
</evidence>
<dbReference type="GO" id="GO:0090729">
    <property type="term" value="F:toxin activity"/>
    <property type="evidence" value="ECO:0007669"/>
    <property type="project" value="UniProtKB-KW"/>
</dbReference>
<organism evidence="8">
    <name type="scientific">Triatoma matogrossensis</name>
    <dbReference type="NCBI Taxonomy" id="162370"/>
    <lineage>
        <taxon>Eukaryota</taxon>
        <taxon>Metazoa</taxon>
        <taxon>Ecdysozoa</taxon>
        <taxon>Arthropoda</taxon>
        <taxon>Hexapoda</taxon>
        <taxon>Insecta</taxon>
        <taxon>Pterygota</taxon>
        <taxon>Neoptera</taxon>
        <taxon>Paraneoptera</taxon>
        <taxon>Hemiptera</taxon>
        <taxon>Heteroptera</taxon>
        <taxon>Panheteroptera</taxon>
        <taxon>Cimicomorpha</taxon>
        <taxon>Reduviidae</taxon>
        <taxon>Triatominae</taxon>
        <taxon>Triatoma</taxon>
    </lineage>
</organism>
<keyword evidence="2" id="KW-0964">Secreted</keyword>
<keyword evidence="5" id="KW-1199">Hemostasis impairing toxin</keyword>
<evidence type="ECO:0000256" key="7">
    <source>
        <dbReference type="SAM" id="SignalP"/>
    </source>
</evidence>
<comment type="similarity">
    <text evidence="6">Belongs to the calycin superfamily. Triabin family.</text>
</comment>
<dbReference type="GO" id="GO:0030682">
    <property type="term" value="P:symbiont-mediated perturbation of host defenses"/>
    <property type="evidence" value="ECO:0007669"/>
    <property type="project" value="InterPro"/>
</dbReference>
<dbReference type="SUPFAM" id="SSF50814">
    <property type="entry name" value="Lipocalins"/>
    <property type="match status" value="1"/>
</dbReference>
<dbReference type="CDD" id="cd19423">
    <property type="entry name" value="lipocalin_LTBP1-like"/>
    <property type="match status" value="1"/>
</dbReference>
<keyword evidence="4 7" id="KW-0732">Signal</keyword>
<sequence>MKGIIAVTLLGILMHAYAEQCQLKPAAANFNSEQYFSIPLVYVTHSKTGDPRDVCRKYETTKKEDGTSVTVVKADGGTSSGPTITCTNTPSSSNGQFSVECLISDGNNYQITSSVLATDNNSYAVLQRCGTTGPENILVLQTNKDGINSRSYKILSTTRLEYKRLDVQSKGWLLNLKKEKYKFILFEINRH</sequence>
<keyword evidence="3" id="KW-0800">Toxin</keyword>
<proteinExistence type="evidence at transcript level"/>
<evidence type="ECO:0000256" key="5">
    <source>
        <dbReference type="ARBA" id="ARBA00023240"/>
    </source>
</evidence>
<evidence type="ECO:0000256" key="1">
    <source>
        <dbReference type="ARBA" id="ARBA00004613"/>
    </source>
</evidence>
<dbReference type="InterPro" id="IPR012674">
    <property type="entry name" value="Calycin"/>
</dbReference>
<dbReference type="Gene3D" id="2.40.128.20">
    <property type="match status" value="1"/>
</dbReference>
<name>E2J738_9HEMI</name>
<feature type="chain" id="PRO_5003159849" evidence="7">
    <location>
        <begin position="19"/>
        <end position="191"/>
    </location>
</feature>
<comment type="subcellular location">
    <subcellularLocation>
        <location evidence="1">Secreted</location>
    </subcellularLocation>
</comment>
<dbReference type="Pfam" id="PF03973">
    <property type="entry name" value="Triabin"/>
    <property type="match status" value="1"/>
</dbReference>
<dbReference type="InterPro" id="IPR005657">
    <property type="entry name" value="Triabi/Procalin"/>
</dbReference>
<reference evidence="8" key="1">
    <citation type="journal article" date="2012" name="Am. J. Trop. Med. Hyg.">
        <title>An insight into the sialotranscriptome of Triatoma matogrossensis, a kissing bug associated with fogo selvagem in South America.</title>
        <authorList>
            <person name="Assumpcao T.C."/>
            <person name="Eaton D.P."/>
            <person name="Pham V.M."/>
            <person name="Francischetti I.M."/>
            <person name="Aoki V."/>
            <person name="Hans-Filho G."/>
            <person name="Rivitti E.A."/>
            <person name="Valenzuela J.G."/>
            <person name="Diaz L.A."/>
            <person name="Ribeiro J.M."/>
        </authorList>
    </citation>
    <scope>NUCLEOTIDE SEQUENCE</scope>
    <source>
        <tissue evidence="8">Salivary gland</tissue>
    </source>
</reference>